<reference evidence="16 17" key="1">
    <citation type="submission" date="2013-11" db="EMBL/GenBank/DDBJ databases">
        <title>Genomic analysis of Pelistega sp. HM-7.</title>
        <authorList>
            <person name="Kumbhare S.V."/>
            <person name="Shetty S.A."/>
            <person name="Sharma O."/>
            <person name="Dhotre D.P."/>
        </authorList>
    </citation>
    <scope>NUCLEOTIDE SEQUENCE [LARGE SCALE GENOMIC DNA]</scope>
    <source>
        <strain evidence="16 17">HM-7</strain>
    </source>
</reference>
<keyword evidence="10 14" id="KW-0560">Oxidoreductase</keyword>
<keyword evidence="7 14" id="KW-0812">Transmembrane</keyword>
<evidence type="ECO:0000256" key="4">
    <source>
        <dbReference type="ARBA" id="ARBA00017504"/>
    </source>
</evidence>
<dbReference type="EMBL" id="AYSV01000081">
    <property type="protein sequence ID" value="ETD71368.1"/>
    <property type="molecule type" value="Genomic_DNA"/>
</dbReference>
<dbReference type="PANTHER" id="PTHR40255">
    <property type="entry name" value="UPF0093 MEMBRANE PROTEIN SLR1790"/>
    <property type="match status" value="1"/>
</dbReference>
<accession>V8G5U9</accession>
<feature type="transmembrane region" description="Helical" evidence="14">
    <location>
        <begin position="83"/>
        <end position="102"/>
    </location>
</feature>
<evidence type="ECO:0000256" key="11">
    <source>
        <dbReference type="ARBA" id="ARBA00023004"/>
    </source>
</evidence>
<dbReference type="HAMAP" id="MF_02239">
    <property type="entry name" value="HemJ"/>
    <property type="match status" value="1"/>
</dbReference>
<organism evidence="16 17">
    <name type="scientific">Pelistega indica</name>
    <dbReference type="NCBI Taxonomy" id="1414851"/>
    <lineage>
        <taxon>Bacteria</taxon>
        <taxon>Pseudomonadati</taxon>
        <taxon>Pseudomonadota</taxon>
        <taxon>Betaproteobacteria</taxon>
        <taxon>Burkholderiales</taxon>
        <taxon>Alcaligenaceae</taxon>
        <taxon>Pelistega</taxon>
    </lineage>
</organism>
<feature type="binding site" description="axial binding residue" evidence="14">
    <location>
        <position position="87"/>
    </location>
    <ligand>
        <name>heme</name>
        <dbReference type="ChEBI" id="CHEBI:30413"/>
    </ligand>
    <ligandPart>
        <name>Fe</name>
        <dbReference type="ChEBI" id="CHEBI:18248"/>
    </ligandPart>
</feature>
<feature type="transmembrane region" description="Helical" evidence="14">
    <location>
        <begin position="6"/>
        <end position="26"/>
    </location>
</feature>
<dbReference type="AlphaFoldDB" id="V8G5U9"/>
<comment type="catalytic activity">
    <reaction evidence="13 14 15">
        <text>protoporphyrinogen IX + 3 A = protoporphyrin IX + 3 AH2</text>
        <dbReference type="Rhea" id="RHEA:62000"/>
        <dbReference type="ChEBI" id="CHEBI:13193"/>
        <dbReference type="ChEBI" id="CHEBI:17499"/>
        <dbReference type="ChEBI" id="CHEBI:57306"/>
        <dbReference type="ChEBI" id="CHEBI:57307"/>
    </reaction>
</comment>
<keyword evidence="12 14" id="KW-0472">Membrane</keyword>
<evidence type="ECO:0000256" key="2">
    <source>
        <dbReference type="ARBA" id="ARBA00005073"/>
    </source>
</evidence>
<evidence type="ECO:0000256" key="1">
    <source>
        <dbReference type="ARBA" id="ARBA00004651"/>
    </source>
</evidence>
<evidence type="ECO:0000256" key="5">
    <source>
        <dbReference type="ARBA" id="ARBA00022475"/>
    </source>
</evidence>
<evidence type="ECO:0000256" key="13">
    <source>
        <dbReference type="ARBA" id="ARBA00048390"/>
    </source>
</evidence>
<comment type="caution">
    <text evidence="16">The sequence shown here is derived from an EMBL/GenBank/DDBJ whole genome shotgun (WGS) entry which is preliminary data.</text>
</comment>
<evidence type="ECO:0000256" key="3">
    <source>
        <dbReference type="ARBA" id="ARBA00006501"/>
    </source>
</evidence>
<keyword evidence="17" id="KW-1185">Reference proteome</keyword>
<comment type="subcellular location">
    <subcellularLocation>
        <location evidence="1 14">Cell membrane</location>
        <topology evidence="1 14">Multi-pass membrane protein</topology>
    </subcellularLocation>
</comment>
<evidence type="ECO:0000313" key="17">
    <source>
        <dbReference type="Proteomes" id="UP000018766"/>
    </source>
</evidence>
<dbReference type="GO" id="GO:0046872">
    <property type="term" value="F:metal ion binding"/>
    <property type="evidence" value="ECO:0007669"/>
    <property type="project" value="UniProtKB-UniRule"/>
</dbReference>
<evidence type="ECO:0000256" key="9">
    <source>
        <dbReference type="ARBA" id="ARBA00022989"/>
    </source>
</evidence>
<comment type="subunit">
    <text evidence="14">Homodimer.</text>
</comment>
<evidence type="ECO:0000313" key="16">
    <source>
        <dbReference type="EMBL" id="ETD71368.1"/>
    </source>
</evidence>
<keyword evidence="5 14" id="KW-1003">Cell membrane</keyword>
<feature type="binding site" description="axial binding residue" evidence="14">
    <location>
        <position position="12"/>
    </location>
    <ligand>
        <name>heme</name>
        <dbReference type="ChEBI" id="CHEBI:30413"/>
    </ligand>
    <ligandPart>
        <name>Fe</name>
        <dbReference type="ChEBI" id="CHEBI:18248"/>
    </ligandPart>
</feature>
<keyword evidence="11 14" id="KW-0408">Iron</keyword>
<feature type="transmembrane region" description="Helical" evidence="14">
    <location>
        <begin position="122"/>
        <end position="140"/>
    </location>
</feature>
<evidence type="ECO:0000256" key="7">
    <source>
        <dbReference type="ARBA" id="ARBA00022692"/>
    </source>
</evidence>
<comment type="cofactor">
    <cofactor evidence="14 15">
        <name>heme b</name>
        <dbReference type="ChEBI" id="CHEBI:60344"/>
    </cofactor>
    <text evidence="14 15">Binds 1 heme b (iron(II)-protoporphyrin IX) group per subunit.</text>
</comment>
<dbReference type="EC" id="1.3.99.-" evidence="14 15"/>
<name>V8G5U9_9BURK</name>
<evidence type="ECO:0000256" key="6">
    <source>
        <dbReference type="ARBA" id="ARBA00022617"/>
    </source>
</evidence>
<keyword evidence="8 14" id="KW-0479">Metal-binding</keyword>
<sequence length="143" mass="16957">MHMLYLWLKILHIIFVISWFAGLFYLPRIFVNLAQNQDNPIVYQYLLGMSKRLLRFMTIIAIPAIIFGLWLMIQFNIGAGMGWLHAKLLIVGFILLYHFSCFKIHRQFEQGKNTKSHIFFRWYNEAPLLLLLVVVTLVILKPF</sequence>
<comment type="similarity">
    <text evidence="3 14 15">Belongs to the HemJ family.</text>
</comment>
<comment type="function">
    <text evidence="14 15">Catalyzes the oxidation of protoporphyrinogen IX to protoporphyrin IX.</text>
</comment>
<evidence type="ECO:0000256" key="10">
    <source>
        <dbReference type="ARBA" id="ARBA00023002"/>
    </source>
</evidence>
<dbReference type="PANTHER" id="PTHR40255:SF1">
    <property type="entry name" value="PROTOPORPHYRINOGEN IX OXIDASE"/>
    <property type="match status" value="1"/>
</dbReference>
<dbReference type="GO" id="GO:0070818">
    <property type="term" value="F:protoporphyrinogen oxidase activity"/>
    <property type="evidence" value="ECO:0007669"/>
    <property type="project" value="UniProtKB-UniRule"/>
</dbReference>
<proteinExistence type="inferred from homology"/>
<dbReference type="PATRIC" id="fig|1414851.3.peg.1345"/>
<comment type="pathway">
    <text evidence="2 14 15">Porphyrin-containing compound metabolism; protoporphyrin-IX biosynthesis; protoporphyrin-IX from protoporphyrinogen-IX: step 1/1.</text>
</comment>
<evidence type="ECO:0000256" key="15">
    <source>
        <dbReference type="PIRNR" id="PIRNR004638"/>
    </source>
</evidence>
<evidence type="ECO:0000256" key="12">
    <source>
        <dbReference type="ARBA" id="ARBA00023136"/>
    </source>
</evidence>
<keyword evidence="6 14" id="KW-0349">Heme</keyword>
<evidence type="ECO:0000256" key="14">
    <source>
        <dbReference type="HAMAP-Rule" id="MF_02239"/>
    </source>
</evidence>
<feature type="transmembrane region" description="Helical" evidence="14">
    <location>
        <begin position="53"/>
        <end position="77"/>
    </location>
</feature>
<dbReference type="InterPro" id="IPR005265">
    <property type="entry name" value="HemJ-like"/>
</dbReference>
<dbReference type="PIRSF" id="PIRSF004638">
    <property type="entry name" value="UCP004638"/>
    <property type="match status" value="1"/>
</dbReference>
<dbReference type="GO" id="GO:0006782">
    <property type="term" value="P:protoporphyrinogen IX biosynthetic process"/>
    <property type="evidence" value="ECO:0007669"/>
    <property type="project" value="UniProtKB-UniRule"/>
</dbReference>
<protein>
    <recommendedName>
        <fullName evidence="4 14">Protoporphyrinogen IX oxidase</fullName>
        <shortName evidence="14">PPO</shortName>
        <ecNumber evidence="14 15">1.3.99.-</ecNumber>
    </recommendedName>
</protein>
<dbReference type="Proteomes" id="UP000018766">
    <property type="component" value="Unassembled WGS sequence"/>
</dbReference>
<dbReference type="GO" id="GO:0005886">
    <property type="term" value="C:plasma membrane"/>
    <property type="evidence" value="ECO:0007669"/>
    <property type="project" value="UniProtKB-SubCell"/>
</dbReference>
<keyword evidence="9 14" id="KW-1133">Transmembrane helix</keyword>
<dbReference type="UniPathway" id="UPA00251">
    <property type="reaction ID" value="UER00324"/>
</dbReference>
<dbReference type="Pfam" id="PF03653">
    <property type="entry name" value="UPF0093"/>
    <property type="match status" value="1"/>
</dbReference>
<evidence type="ECO:0000256" key="8">
    <source>
        <dbReference type="ARBA" id="ARBA00022723"/>
    </source>
</evidence>
<gene>
    <name evidence="16" type="ORF">V757_06580</name>
</gene>